<sequence length="130" mass="14723">MAPFERLPAELMLQIAYCVEENSNGRPGDLNALSRVNKKCRQWLTSILYGQYGERAIEWGAEHGSLPAIQTALLYAQDDSQRLSWVNSRFQVQRVPNTNGTGVVPNYVLLELLPYEPQATPFTPRICTRL</sequence>
<evidence type="ECO:0008006" key="3">
    <source>
        <dbReference type="Google" id="ProtNLM"/>
    </source>
</evidence>
<gene>
    <name evidence="1" type="ORF">QBC35DRAFT_450261</name>
</gene>
<dbReference type="AlphaFoldDB" id="A0AAN6WXF7"/>
<dbReference type="Proteomes" id="UP001302126">
    <property type="component" value="Unassembled WGS sequence"/>
</dbReference>
<protein>
    <recommendedName>
        <fullName evidence="3">F-box domain-containing protein</fullName>
    </recommendedName>
</protein>
<dbReference type="EMBL" id="MU864375">
    <property type="protein sequence ID" value="KAK4189448.1"/>
    <property type="molecule type" value="Genomic_DNA"/>
</dbReference>
<evidence type="ECO:0000313" key="2">
    <source>
        <dbReference type="Proteomes" id="UP001302126"/>
    </source>
</evidence>
<keyword evidence="2" id="KW-1185">Reference proteome</keyword>
<accession>A0AAN6WXF7</accession>
<name>A0AAN6WXF7_9PEZI</name>
<proteinExistence type="predicted"/>
<organism evidence="1 2">
    <name type="scientific">Podospora australis</name>
    <dbReference type="NCBI Taxonomy" id="1536484"/>
    <lineage>
        <taxon>Eukaryota</taxon>
        <taxon>Fungi</taxon>
        <taxon>Dikarya</taxon>
        <taxon>Ascomycota</taxon>
        <taxon>Pezizomycotina</taxon>
        <taxon>Sordariomycetes</taxon>
        <taxon>Sordariomycetidae</taxon>
        <taxon>Sordariales</taxon>
        <taxon>Podosporaceae</taxon>
        <taxon>Podospora</taxon>
    </lineage>
</organism>
<reference evidence="1" key="1">
    <citation type="journal article" date="2023" name="Mol. Phylogenet. Evol.">
        <title>Genome-scale phylogeny and comparative genomics of the fungal order Sordariales.</title>
        <authorList>
            <person name="Hensen N."/>
            <person name="Bonometti L."/>
            <person name="Westerberg I."/>
            <person name="Brannstrom I.O."/>
            <person name="Guillou S."/>
            <person name="Cros-Aarteil S."/>
            <person name="Calhoun S."/>
            <person name="Haridas S."/>
            <person name="Kuo A."/>
            <person name="Mondo S."/>
            <person name="Pangilinan J."/>
            <person name="Riley R."/>
            <person name="LaButti K."/>
            <person name="Andreopoulos B."/>
            <person name="Lipzen A."/>
            <person name="Chen C."/>
            <person name="Yan M."/>
            <person name="Daum C."/>
            <person name="Ng V."/>
            <person name="Clum A."/>
            <person name="Steindorff A."/>
            <person name="Ohm R.A."/>
            <person name="Martin F."/>
            <person name="Silar P."/>
            <person name="Natvig D.O."/>
            <person name="Lalanne C."/>
            <person name="Gautier V."/>
            <person name="Ament-Velasquez S.L."/>
            <person name="Kruys A."/>
            <person name="Hutchinson M.I."/>
            <person name="Powell A.J."/>
            <person name="Barry K."/>
            <person name="Miller A.N."/>
            <person name="Grigoriev I.V."/>
            <person name="Debuchy R."/>
            <person name="Gladieux P."/>
            <person name="Hiltunen Thoren M."/>
            <person name="Johannesson H."/>
        </authorList>
    </citation>
    <scope>NUCLEOTIDE SEQUENCE</scope>
    <source>
        <strain evidence="1">PSN309</strain>
    </source>
</reference>
<comment type="caution">
    <text evidence="1">The sequence shown here is derived from an EMBL/GenBank/DDBJ whole genome shotgun (WGS) entry which is preliminary data.</text>
</comment>
<evidence type="ECO:0000313" key="1">
    <source>
        <dbReference type="EMBL" id="KAK4189448.1"/>
    </source>
</evidence>
<reference evidence="1" key="2">
    <citation type="submission" date="2023-05" db="EMBL/GenBank/DDBJ databases">
        <authorList>
            <consortium name="Lawrence Berkeley National Laboratory"/>
            <person name="Steindorff A."/>
            <person name="Hensen N."/>
            <person name="Bonometti L."/>
            <person name="Westerberg I."/>
            <person name="Brannstrom I.O."/>
            <person name="Guillou S."/>
            <person name="Cros-Aarteil S."/>
            <person name="Calhoun S."/>
            <person name="Haridas S."/>
            <person name="Kuo A."/>
            <person name="Mondo S."/>
            <person name="Pangilinan J."/>
            <person name="Riley R."/>
            <person name="Labutti K."/>
            <person name="Andreopoulos B."/>
            <person name="Lipzen A."/>
            <person name="Chen C."/>
            <person name="Yanf M."/>
            <person name="Daum C."/>
            <person name="Ng V."/>
            <person name="Clum A."/>
            <person name="Ohm R."/>
            <person name="Martin F."/>
            <person name="Silar P."/>
            <person name="Natvig D."/>
            <person name="Lalanne C."/>
            <person name="Gautier V."/>
            <person name="Ament-Velasquez S.L."/>
            <person name="Kruys A."/>
            <person name="Hutchinson M.I."/>
            <person name="Powell A.J."/>
            <person name="Barry K."/>
            <person name="Miller A.N."/>
            <person name="Grigoriev I.V."/>
            <person name="Debuchy R."/>
            <person name="Gladieux P."/>
            <person name="Thoren M.H."/>
            <person name="Johannesson H."/>
        </authorList>
    </citation>
    <scope>NUCLEOTIDE SEQUENCE</scope>
    <source>
        <strain evidence="1">PSN309</strain>
    </source>
</reference>